<organism evidence="2 3">
    <name type="scientific">Prauserella isguenensis</name>
    <dbReference type="NCBI Taxonomy" id="1470180"/>
    <lineage>
        <taxon>Bacteria</taxon>
        <taxon>Bacillati</taxon>
        <taxon>Actinomycetota</taxon>
        <taxon>Actinomycetes</taxon>
        <taxon>Pseudonocardiales</taxon>
        <taxon>Pseudonocardiaceae</taxon>
        <taxon>Prauserella</taxon>
    </lineage>
</organism>
<dbReference type="Proteomes" id="UP000550714">
    <property type="component" value="Unassembled WGS sequence"/>
</dbReference>
<sequence length="57" mass="5518">MDGLTGGLRPSGPWCGPGDGHAGAKARSVASTSASAKAALETISGDLSMEVEAFGSP</sequence>
<dbReference type="RefSeq" id="WP_183648342.1">
    <property type="nucleotide sequence ID" value="NZ_JACHWU010000001.1"/>
</dbReference>
<dbReference type="EMBL" id="JACHWU010000001">
    <property type="protein sequence ID" value="MBB3049964.1"/>
    <property type="molecule type" value="Genomic_DNA"/>
</dbReference>
<protein>
    <submittedName>
        <fullName evidence="2">Uncharacterized protein</fullName>
    </submittedName>
</protein>
<keyword evidence="3" id="KW-1185">Reference proteome</keyword>
<evidence type="ECO:0000313" key="3">
    <source>
        <dbReference type="Proteomes" id="UP000550714"/>
    </source>
</evidence>
<feature type="region of interest" description="Disordered" evidence="1">
    <location>
        <begin position="1"/>
        <end position="31"/>
    </location>
</feature>
<comment type="caution">
    <text evidence="2">The sequence shown here is derived from an EMBL/GenBank/DDBJ whole genome shotgun (WGS) entry which is preliminary data.</text>
</comment>
<proteinExistence type="predicted"/>
<name>A0A839RY53_9PSEU</name>
<evidence type="ECO:0000256" key="1">
    <source>
        <dbReference type="SAM" id="MobiDB-lite"/>
    </source>
</evidence>
<evidence type="ECO:0000313" key="2">
    <source>
        <dbReference type="EMBL" id="MBB3049964.1"/>
    </source>
</evidence>
<dbReference type="AlphaFoldDB" id="A0A839RY53"/>
<accession>A0A839RY53</accession>
<gene>
    <name evidence="2" type="ORF">FHS23_000959</name>
</gene>
<reference evidence="2 3" key="1">
    <citation type="submission" date="2020-08" db="EMBL/GenBank/DDBJ databases">
        <title>Genomic Encyclopedia of Type Strains, Phase III (KMG-III): the genomes of soil and plant-associated and newly described type strains.</title>
        <authorList>
            <person name="Whitman W."/>
        </authorList>
    </citation>
    <scope>NUCLEOTIDE SEQUENCE [LARGE SCALE GENOMIC DNA]</scope>
    <source>
        <strain evidence="2 3">CECT 8577</strain>
    </source>
</reference>